<feature type="compositionally biased region" description="Low complexity" evidence="1">
    <location>
        <begin position="34"/>
        <end position="87"/>
    </location>
</feature>
<reference evidence="3 4" key="1">
    <citation type="submission" date="2021-03" db="EMBL/GenBank/DDBJ databases">
        <title>Sequencing the genomes of 1000 actinobacteria strains.</title>
        <authorList>
            <person name="Klenk H.-P."/>
        </authorList>
    </citation>
    <scope>NUCLEOTIDE SEQUENCE [LARGE SCALE GENOMIC DNA]</scope>
    <source>
        <strain evidence="3 4">DSM 14564</strain>
    </source>
</reference>
<feature type="transmembrane region" description="Helical" evidence="2">
    <location>
        <begin position="108"/>
        <end position="134"/>
    </location>
</feature>
<evidence type="ECO:0000313" key="4">
    <source>
        <dbReference type="Proteomes" id="UP000698222"/>
    </source>
</evidence>
<proteinExistence type="predicted"/>
<evidence type="ECO:0008006" key="5">
    <source>
        <dbReference type="Google" id="ProtNLM"/>
    </source>
</evidence>
<accession>A0ABS4YJA3</accession>
<dbReference type="Proteomes" id="UP000698222">
    <property type="component" value="Unassembled WGS sequence"/>
</dbReference>
<name>A0ABS4YJA3_9MICO</name>
<comment type="caution">
    <text evidence="3">The sequence shown here is derived from an EMBL/GenBank/DDBJ whole genome shotgun (WGS) entry which is preliminary data.</text>
</comment>
<keyword evidence="2" id="KW-1133">Transmembrane helix</keyword>
<feature type="region of interest" description="Disordered" evidence="1">
    <location>
        <begin position="1"/>
        <end position="93"/>
    </location>
</feature>
<evidence type="ECO:0000313" key="3">
    <source>
        <dbReference type="EMBL" id="MBP2408880.1"/>
    </source>
</evidence>
<gene>
    <name evidence="3" type="ORF">JOF44_001783</name>
</gene>
<sequence length="263" mass="26922">MTQGYGPHDGQQGQWGQGDPNAQPPWGQSPQDEQPAAPQWGASPQQSAPQPQSPSQWGQASPAPASPWGQSSPAPGAGYPGDPAAGAFSSPPVSPVSRKTAAAGLVKWMFIGAIAVVALRGVYLLSNVIVSVFIVGLADSVTDPDALAATAGISMLALLLFLGLVTLVSLALLVLAIIAAVKAAGRGRVGAIVVGSTVVLSFAIYLVARVIGLIAQNGAQFDSDALMTIAIIEYVVMALHWLVVSAALIVGSTMARRWVKQAD</sequence>
<evidence type="ECO:0000256" key="1">
    <source>
        <dbReference type="SAM" id="MobiDB-lite"/>
    </source>
</evidence>
<keyword evidence="4" id="KW-1185">Reference proteome</keyword>
<feature type="transmembrane region" description="Helical" evidence="2">
    <location>
        <begin position="226"/>
        <end position="250"/>
    </location>
</feature>
<organism evidence="3 4">
    <name type="scientific">Brachybacterium fresconis</name>
    <dbReference type="NCBI Taxonomy" id="173363"/>
    <lineage>
        <taxon>Bacteria</taxon>
        <taxon>Bacillati</taxon>
        <taxon>Actinomycetota</taxon>
        <taxon>Actinomycetes</taxon>
        <taxon>Micrococcales</taxon>
        <taxon>Dermabacteraceae</taxon>
        <taxon>Brachybacterium</taxon>
    </lineage>
</organism>
<keyword evidence="2" id="KW-0812">Transmembrane</keyword>
<dbReference type="EMBL" id="JAGIOC010000001">
    <property type="protein sequence ID" value="MBP2408880.1"/>
    <property type="molecule type" value="Genomic_DNA"/>
</dbReference>
<feature type="transmembrane region" description="Helical" evidence="2">
    <location>
        <begin position="191"/>
        <end position="214"/>
    </location>
</feature>
<feature type="transmembrane region" description="Helical" evidence="2">
    <location>
        <begin position="146"/>
        <end position="179"/>
    </location>
</feature>
<protein>
    <recommendedName>
        <fullName evidence="5">Integral membrane protein</fullName>
    </recommendedName>
</protein>
<dbReference type="RefSeq" id="WP_209889974.1">
    <property type="nucleotide sequence ID" value="NZ_BAAAJV010000005.1"/>
</dbReference>
<keyword evidence="2" id="KW-0472">Membrane</keyword>
<evidence type="ECO:0000256" key="2">
    <source>
        <dbReference type="SAM" id="Phobius"/>
    </source>
</evidence>